<dbReference type="RefSeq" id="WP_307903860.1">
    <property type="nucleotide sequence ID" value="NZ_AP027059.1"/>
</dbReference>
<dbReference type="AlphaFoldDB" id="A0AAU9DJI4"/>
<feature type="repeat" description="TPR" evidence="3">
    <location>
        <begin position="54"/>
        <end position="87"/>
    </location>
</feature>
<dbReference type="InterPro" id="IPR011990">
    <property type="entry name" value="TPR-like_helical_dom_sf"/>
</dbReference>
<dbReference type="KEGG" id="haby:HLVA_15830"/>
<dbReference type="Proteomes" id="UP001321582">
    <property type="component" value="Chromosome"/>
</dbReference>
<gene>
    <name evidence="5" type="ORF">HLVA_15830</name>
</gene>
<feature type="coiled-coil region" evidence="4">
    <location>
        <begin position="233"/>
        <end position="260"/>
    </location>
</feature>
<dbReference type="Pfam" id="PF00515">
    <property type="entry name" value="TPR_1"/>
    <property type="match status" value="1"/>
</dbReference>
<dbReference type="InterPro" id="IPR051722">
    <property type="entry name" value="Endocytosis_PI4K-reg_protein"/>
</dbReference>
<dbReference type="SUPFAM" id="SSF48452">
    <property type="entry name" value="TPR-like"/>
    <property type="match status" value="2"/>
</dbReference>
<feature type="repeat" description="TPR" evidence="3">
    <location>
        <begin position="190"/>
        <end position="223"/>
    </location>
</feature>
<dbReference type="Gene3D" id="1.25.40.10">
    <property type="entry name" value="Tetratricopeptide repeat domain"/>
    <property type="match status" value="1"/>
</dbReference>
<dbReference type="Pfam" id="PF13181">
    <property type="entry name" value="TPR_8"/>
    <property type="match status" value="1"/>
</dbReference>
<organism evidence="5 6">
    <name type="scientific">Haliovirga abyssi</name>
    <dbReference type="NCBI Taxonomy" id="2996794"/>
    <lineage>
        <taxon>Bacteria</taxon>
        <taxon>Fusobacteriati</taxon>
        <taxon>Fusobacteriota</taxon>
        <taxon>Fusobacteriia</taxon>
        <taxon>Fusobacteriales</taxon>
        <taxon>Haliovirgaceae</taxon>
        <taxon>Haliovirga</taxon>
    </lineage>
</organism>
<name>A0AAU9DJI4_9FUSO</name>
<feature type="repeat" description="TPR" evidence="3">
    <location>
        <begin position="122"/>
        <end position="155"/>
    </location>
</feature>
<dbReference type="SMART" id="SM00028">
    <property type="entry name" value="TPR"/>
    <property type="match status" value="5"/>
</dbReference>
<proteinExistence type="inferred from homology"/>
<sequence>MIIIKEELDENKKEGKKERALKLGDFYEKEGLYDEAIKNYELYMFYEDESKIGSELLKKIGICYSFQGMTAEAINNFKKANKLVPEDTSILYLLAQMYTQAKILDEAEKYYKKIIELGWENPAVYYNLGEIAYKQGEMDESIKCWKKVVEIEPTNNYANYLLGAIYYYKKEYKLAKKYFVMAHDNGFRTSALYNYLGKVYNKLGEIEKSKTNFLIASEKEPYNSGYYKNYLKELSEEELKDEEEKLYERLEAEYTETKYKMALLYLVKGNIEKGKEILKKILEQPLPNDKKNIIEEELHDVS</sequence>
<evidence type="ECO:0000313" key="5">
    <source>
        <dbReference type="EMBL" id="BDU51014.1"/>
    </source>
</evidence>
<evidence type="ECO:0000256" key="1">
    <source>
        <dbReference type="ARBA" id="ARBA00002550"/>
    </source>
</evidence>
<comment type="similarity">
    <text evidence="2">Belongs to the YPP1 family.</text>
</comment>
<evidence type="ECO:0008006" key="7">
    <source>
        <dbReference type="Google" id="ProtNLM"/>
    </source>
</evidence>
<dbReference type="Pfam" id="PF14559">
    <property type="entry name" value="TPR_19"/>
    <property type="match status" value="1"/>
</dbReference>
<dbReference type="PROSITE" id="PS50005">
    <property type="entry name" value="TPR"/>
    <property type="match status" value="4"/>
</dbReference>
<keyword evidence="3" id="KW-0802">TPR repeat</keyword>
<dbReference type="PANTHER" id="PTHR23083:SF464">
    <property type="entry name" value="TETRATRICOPEPTIDE REPEAT DOMAIN 7, ISOFORM A"/>
    <property type="match status" value="1"/>
</dbReference>
<dbReference type="InterPro" id="IPR019734">
    <property type="entry name" value="TPR_rpt"/>
</dbReference>
<dbReference type="EMBL" id="AP027059">
    <property type="protein sequence ID" value="BDU51014.1"/>
    <property type="molecule type" value="Genomic_DNA"/>
</dbReference>
<dbReference type="PROSITE" id="PS50293">
    <property type="entry name" value="TPR_REGION"/>
    <property type="match status" value="1"/>
</dbReference>
<evidence type="ECO:0000256" key="2">
    <source>
        <dbReference type="ARBA" id="ARBA00038251"/>
    </source>
</evidence>
<feature type="repeat" description="TPR" evidence="3">
    <location>
        <begin position="88"/>
        <end position="121"/>
    </location>
</feature>
<accession>A0AAU9DJI4</accession>
<evidence type="ECO:0000313" key="6">
    <source>
        <dbReference type="Proteomes" id="UP001321582"/>
    </source>
</evidence>
<reference evidence="5 6" key="1">
    <citation type="submission" date="2022-11" db="EMBL/GenBank/DDBJ databases">
        <title>Haliovirga abyssi gen. nov., sp. nov., a mesophilic fermentative bacterium isolated from the Iheya North hydrothermal field and the proposal of Haliovirgaceae fam. nov.</title>
        <authorList>
            <person name="Miyazaki U."/>
            <person name="Tame A."/>
            <person name="Miyazaki J."/>
            <person name="Takai K."/>
            <person name="Sawayama S."/>
            <person name="Kitajima M."/>
            <person name="Okamoto A."/>
            <person name="Nakagawa S."/>
        </authorList>
    </citation>
    <scope>NUCLEOTIDE SEQUENCE [LARGE SCALE GENOMIC DNA]</scope>
    <source>
        <strain evidence="5 6">IC12</strain>
    </source>
</reference>
<evidence type="ECO:0000256" key="3">
    <source>
        <dbReference type="PROSITE-ProRule" id="PRU00339"/>
    </source>
</evidence>
<keyword evidence="4" id="KW-0175">Coiled coil</keyword>
<protein>
    <recommendedName>
        <fullName evidence="7">Tetratricopeptide repeat protein</fullName>
    </recommendedName>
</protein>
<dbReference type="PANTHER" id="PTHR23083">
    <property type="entry name" value="TETRATRICOPEPTIDE REPEAT PROTEIN, TPR"/>
    <property type="match status" value="1"/>
</dbReference>
<keyword evidence="6" id="KW-1185">Reference proteome</keyword>
<evidence type="ECO:0000256" key="4">
    <source>
        <dbReference type="SAM" id="Coils"/>
    </source>
</evidence>
<comment type="function">
    <text evidence="1">Involved in endocytosis.</text>
</comment>